<dbReference type="EMBL" id="SDHX01000001">
    <property type="protein sequence ID" value="RXK55215.1"/>
    <property type="molecule type" value="Genomic_DNA"/>
</dbReference>
<organism evidence="4 5">
    <name type="scientific">Oleiharenicola lentus</name>
    <dbReference type="NCBI Taxonomy" id="2508720"/>
    <lineage>
        <taxon>Bacteria</taxon>
        <taxon>Pseudomonadati</taxon>
        <taxon>Verrucomicrobiota</taxon>
        <taxon>Opitutia</taxon>
        <taxon>Opitutales</taxon>
        <taxon>Opitutaceae</taxon>
        <taxon>Oleiharenicola</taxon>
    </lineage>
</organism>
<feature type="transmembrane region" description="Helical" evidence="2">
    <location>
        <begin position="594"/>
        <end position="617"/>
    </location>
</feature>
<evidence type="ECO:0000313" key="5">
    <source>
        <dbReference type="Proteomes" id="UP000290218"/>
    </source>
</evidence>
<name>A0A4Q1C8E1_9BACT</name>
<evidence type="ECO:0000256" key="1">
    <source>
        <dbReference type="SAM" id="MobiDB-lite"/>
    </source>
</evidence>
<keyword evidence="2" id="KW-0812">Transmembrane</keyword>
<accession>A0A4Q1C8E1</accession>
<protein>
    <recommendedName>
        <fullName evidence="3">EF-hand domain-containing protein</fullName>
    </recommendedName>
</protein>
<dbReference type="OrthoDB" id="9785737at2"/>
<dbReference type="Proteomes" id="UP000290218">
    <property type="component" value="Unassembled WGS sequence"/>
</dbReference>
<feature type="domain" description="EF-hand" evidence="3">
    <location>
        <begin position="42"/>
        <end position="77"/>
    </location>
</feature>
<feature type="transmembrane region" description="Helical" evidence="2">
    <location>
        <begin position="678"/>
        <end position="695"/>
    </location>
</feature>
<evidence type="ECO:0000259" key="3">
    <source>
        <dbReference type="PROSITE" id="PS50222"/>
    </source>
</evidence>
<dbReference type="GO" id="GO:0005509">
    <property type="term" value="F:calcium ion binding"/>
    <property type="evidence" value="ECO:0007669"/>
    <property type="project" value="InterPro"/>
</dbReference>
<sequence length="729" mass="77732">MHTWKFFRTGGLDQVTLESGADLLNLENLDQKLWVALSCPVKGLELDEATLKLIDSDGDGRIRVPELIAAIKWASLRLKDTGVLLRGTDGLALADINEATPEGKIALASARQVLVNLGKKDSAVITVADTNNTAAIFAASPLNGDGVIPPEASEDAAVQALIKDIIACTGGTADRTGSVGVTAAQVDAFFADLAAYAAWIENSALKDIAVLGEATDAAVTALKAVRAKVEDYFGRCRLAAFDKRAAAALNRSESEYLAIAAKDLKITADEVSGFPLAAVEGGRALPLLDGVNPAWAAALATLHKTVVTPLLGAAKTSLTEADWAALNAKLAPYETWLGSKAGSTVEKLGLARIKEILAGKGLDALAALVAKDKALEPEFKAISDVDRLAHYHRDLRALLHNFVNFADFYSQDRWAMFQAGTLYLDSRSTELCIRVDAANPLAAMSKAYIAYCACTRPGGKTMNIAACFTQGDSDYLFVGRHGVFYDRAGNDWDAVITSIVDNPISIRQAFWSPYKKFIRMIEEQVAKRAAAAEAASNAKLAGAADAAANADKAKPAEPPKKVDVGAVAAIGVAITGAISALTLILGYVFQLKAWQYPLVLVGLMLVISTPSMVIAWLKLRQRTLGPILEGNGWAVNGRVMINIPFGTKLTDLAVLPAGSKRSLEDPYEDKEAARRRRLIWLFLVVLVAAAGYIRWDHNQRGHYFWQEPPPAEAPAAPAPATAPVAEPAK</sequence>
<dbReference type="PROSITE" id="PS50222">
    <property type="entry name" value="EF_HAND_2"/>
    <property type="match status" value="1"/>
</dbReference>
<dbReference type="RefSeq" id="WP_129046581.1">
    <property type="nucleotide sequence ID" value="NZ_SDHX01000001.1"/>
</dbReference>
<reference evidence="4 5" key="1">
    <citation type="submission" date="2019-01" db="EMBL/GenBank/DDBJ databases">
        <title>Lacunisphaera sp. strain TWA-58.</title>
        <authorList>
            <person name="Chen W.-M."/>
        </authorList>
    </citation>
    <scope>NUCLEOTIDE SEQUENCE [LARGE SCALE GENOMIC DNA]</scope>
    <source>
        <strain evidence="4 5">TWA-58</strain>
    </source>
</reference>
<keyword evidence="2" id="KW-1133">Transmembrane helix</keyword>
<evidence type="ECO:0000313" key="4">
    <source>
        <dbReference type="EMBL" id="RXK55215.1"/>
    </source>
</evidence>
<gene>
    <name evidence="4" type="ORF">ESB00_04785</name>
</gene>
<keyword evidence="5" id="KW-1185">Reference proteome</keyword>
<feature type="compositionally biased region" description="Low complexity" evidence="1">
    <location>
        <begin position="713"/>
        <end position="729"/>
    </location>
</feature>
<evidence type="ECO:0000256" key="2">
    <source>
        <dbReference type="SAM" id="Phobius"/>
    </source>
</evidence>
<keyword evidence="2" id="KW-0472">Membrane</keyword>
<feature type="region of interest" description="Disordered" evidence="1">
    <location>
        <begin position="706"/>
        <end position="729"/>
    </location>
</feature>
<proteinExistence type="predicted"/>
<feature type="transmembrane region" description="Helical" evidence="2">
    <location>
        <begin position="564"/>
        <end position="588"/>
    </location>
</feature>
<dbReference type="InterPro" id="IPR002048">
    <property type="entry name" value="EF_hand_dom"/>
</dbReference>
<comment type="caution">
    <text evidence="4">The sequence shown here is derived from an EMBL/GenBank/DDBJ whole genome shotgun (WGS) entry which is preliminary data.</text>
</comment>
<dbReference type="AlphaFoldDB" id="A0A4Q1C8E1"/>